<evidence type="ECO:0000313" key="3">
    <source>
        <dbReference type="Proteomes" id="UP000190080"/>
    </source>
</evidence>
<dbReference type="Gene3D" id="2.30.30.290">
    <property type="entry name" value="YopX-like domains"/>
    <property type="match status" value="1"/>
</dbReference>
<dbReference type="Pfam" id="PF09643">
    <property type="entry name" value="YopX"/>
    <property type="match status" value="1"/>
</dbReference>
<dbReference type="RefSeq" id="WP_079426767.1">
    <property type="nucleotide sequence ID" value="NZ_MZGV01000050.1"/>
</dbReference>
<evidence type="ECO:0000313" key="2">
    <source>
        <dbReference type="EMBL" id="OPJ59117.1"/>
    </source>
</evidence>
<dbReference type="AlphaFoldDB" id="A0A1V4IHX7"/>
<feature type="domain" description="YopX protein" evidence="1">
    <location>
        <begin position="7"/>
        <end position="128"/>
    </location>
</feature>
<protein>
    <submittedName>
        <fullName evidence="2">YopX protein</fullName>
    </submittedName>
</protein>
<evidence type="ECO:0000259" key="1">
    <source>
        <dbReference type="Pfam" id="PF09643"/>
    </source>
</evidence>
<dbReference type="InterPro" id="IPR019096">
    <property type="entry name" value="YopX_protein"/>
</dbReference>
<keyword evidence="3" id="KW-1185">Reference proteome</keyword>
<sequence>MKDLKIRAWYEPSAHMYYNIYMKPSYCGNQFIKYEWYAMSFNNSFEMKLSNRYVYLMGSSGLTDKCNEEIYEGDIVEFNSRIGYIKWDYNKAMFVIITRDKNLIGYLNSYIASRCRIIGDIFNNMKLLYKNMQ</sequence>
<dbReference type="OrthoDB" id="1809393at2"/>
<dbReference type="EMBL" id="MZGV01000050">
    <property type="protein sequence ID" value="OPJ59117.1"/>
    <property type="molecule type" value="Genomic_DNA"/>
</dbReference>
<accession>A0A1V4IHX7</accession>
<dbReference type="SUPFAM" id="SSF159006">
    <property type="entry name" value="YopX-like"/>
    <property type="match status" value="1"/>
</dbReference>
<name>A0A1V4IHX7_9CLOT</name>
<reference evidence="2 3" key="1">
    <citation type="submission" date="2017-03" db="EMBL/GenBank/DDBJ databases">
        <title>Genome sequence of Clostridium oryzae DSM 28571.</title>
        <authorList>
            <person name="Poehlein A."/>
            <person name="Daniel R."/>
        </authorList>
    </citation>
    <scope>NUCLEOTIDE SEQUENCE [LARGE SCALE GENOMIC DNA]</scope>
    <source>
        <strain evidence="2 3">DSM 28571</strain>
    </source>
</reference>
<comment type="caution">
    <text evidence="2">The sequence shown here is derived from an EMBL/GenBank/DDBJ whole genome shotgun (WGS) entry which is preliminary data.</text>
</comment>
<gene>
    <name evidence="2" type="ORF">CLORY_34470</name>
</gene>
<dbReference type="InterPro" id="IPR023385">
    <property type="entry name" value="YopX-like_C"/>
</dbReference>
<organism evidence="2 3">
    <name type="scientific">Clostridium oryzae</name>
    <dbReference type="NCBI Taxonomy" id="1450648"/>
    <lineage>
        <taxon>Bacteria</taxon>
        <taxon>Bacillati</taxon>
        <taxon>Bacillota</taxon>
        <taxon>Clostridia</taxon>
        <taxon>Eubacteriales</taxon>
        <taxon>Clostridiaceae</taxon>
        <taxon>Clostridium</taxon>
    </lineage>
</organism>
<dbReference type="Proteomes" id="UP000190080">
    <property type="component" value="Unassembled WGS sequence"/>
</dbReference>
<proteinExistence type="predicted"/>